<dbReference type="PANTHER" id="PTHR19282">
    <property type="entry name" value="TETRASPANIN"/>
    <property type="match status" value="1"/>
</dbReference>
<evidence type="ECO:0000256" key="6">
    <source>
        <dbReference type="SAM" id="Phobius"/>
    </source>
</evidence>
<feature type="compositionally biased region" description="Polar residues" evidence="5">
    <location>
        <begin position="349"/>
        <end position="358"/>
    </location>
</feature>
<organism evidence="7 8">
    <name type="scientific">Setaria digitata</name>
    <dbReference type="NCBI Taxonomy" id="48799"/>
    <lineage>
        <taxon>Eukaryota</taxon>
        <taxon>Metazoa</taxon>
        <taxon>Ecdysozoa</taxon>
        <taxon>Nematoda</taxon>
        <taxon>Chromadorea</taxon>
        <taxon>Rhabditida</taxon>
        <taxon>Spirurina</taxon>
        <taxon>Spiruromorpha</taxon>
        <taxon>Filarioidea</taxon>
        <taxon>Setariidae</taxon>
        <taxon>Setaria</taxon>
    </lineage>
</organism>
<dbReference type="WBParaSite" id="sdigi.contig34.g2391.t1">
    <property type="protein sequence ID" value="sdigi.contig34.g2391.t1"/>
    <property type="gene ID" value="sdigi.contig34.g2391"/>
</dbReference>
<dbReference type="InterPro" id="IPR018499">
    <property type="entry name" value="Tetraspanin/Peripherin"/>
</dbReference>
<proteinExistence type="predicted"/>
<dbReference type="PANTHER" id="PTHR19282:SF502">
    <property type="entry name" value="TETRASPANIN-14"/>
    <property type="match status" value="1"/>
</dbReference>
<evidence type="ECO:0000256" key="2">
    <source>
        <dbReference type="ARBA" id="ARBA00022692"/>
    </source>
</evidence>
<feature type="transmembrane region" description="Helical" evidence="6">
    <location>
        <begin position="69"/>
        <end position="96"/>
    </location>
</feature>
<feature type="region of interest" description="Disordered" evidence="5">
    <location>
        <begin position="269"/>
        <end position="289"/>
    </location>
</feature>
<dbReference type="GO" id="GO:0005886">
    <property type="term" value="C:plasma membrane"/>
    <property type="evidence" value="ECO:0007669"/>
    <property type="project" value="TreeGrafter"/>
</dbReference>
<feature type="region of interest" description="Disordered" evidence="5">
    <location>
        <begin position="336"/>
        <end position="439"/>
    </location>
</feature>
<keyword evidence="2 6" id="KW-0812">Transmembrane</keyword>
<comment type="subcellular location">
    <subcellularLocation>
        <location evidence="1">Membrane</location>
        <topology evidence="1">Multi-pass membrane protein</topology>
    </subcellularLocation>
</comment>
<name>A0A915PQM6_9BILA</name>
<accession>A0A915PQM6</accession>
<keyword evidence="4 6" id="KW-0472">Membrane</keyword>
<reference evidence="8" key="1">
    <citation type="submission" date="2022-11" db="UniProtKB">
        <authorList>
            <consortium name="WormBaseParasite"/>
        </authorList>
    </citation>
    <scope>IDENTIFICATION</scope>
</reference>
<dbReference type="Pfam" id="PF00335">
    <property type="entry name" value="Tetraspanin"/>
    <property type="match status" value="1"/>
</dbReference>
<feature type="transmembrane region" description="Helical" evidence="6">
    <location>
        <begin position="204"/>
        <end position="229"/>
    </location>
</feature>
<evidence type="ECO:0000313" key="7">
    <source>
        <dbReference type="Proteomes" id="UP000887581"/>
    </source>
</evidence>
<protein>
    <submittedName>
        <fullName evidence="8">Tetraspanin family protein</fullName>
    </submittedName>
</protein>
<evidence type="ECO:0000256" key="4">
    <source>
        <dbReference type="ARBA" id="ARBA00023136"/>
    </source>
</evidence>
<sequence length="456" mass="50336">MPSVEYGRFGLQPTAINQNHSKHLLNEPKKLLQEMTHNSEFQLIGVTCLALGVYLCIKDPRPIAEWADVFLNPAVLLTIIGLAICIVSLMGSLGALRDNVALLKTLECCGVSSASQGYRDWQLSDQFNCNPANPYPERCGVPFSCCKRSVVSEAAAGSTNPLLPAMRSLQCWQNAQTKRPQELEADLHTRGCLQPLRILFESHAVHVGAAVAIVIIPVCISVCLSNILAKQIDHQRYLLKREARRCERRRRRNERNRFRDPYDVAVATNSIEPKCSTNTPRHNTGQNSDDSVAAINYFRTPLELASSQKEAEAGSTLHKSLSENMVGLESVKVTEPSLTVPSEKKHSALNATNLSHSPPTIPPHEPSSMNGDVRRHRKHCRPASNSPSKHIVQSSSSVIGQHQRISNGASVAAQQSKQKQRRRSLAATSPTKMTAENRTQQWVLEQSDLVGYEPAV</sequence>
<evidence type="ECO:0000256" key="1">
    <source>
        <dbReference type="ARBA" id="ARBA00004141"/>
    </source>
</evidence>
<evidence type="ECO:0000256" key="3">
    <source>
        <dbReference type="ARBA" id="ARBA00022989"/>
    </source>
</evidence>
<dbReference type="AlphaFoldDB" id="A0A915PQM6"/>
<feature type="compositionally biased region" description="Polar residues" evidence="5">
    <location>
        <begin position="383"/>
        <end position="408"/>
    </location>
</feature>
<feature type="compositionally biased region" description="Polar residues" evidence="5">
    <location>
        <begin position="426"/>
        <end position="439"/>
    </location>
</feature>
<keyword evidence="7" id="KW-1185">Reference proteome</keyword>
<evidence type="ECO:0000313" key="8">
    <source>
        <dbReference type="WBParaSite" id="sdigi.contig34.g2391.t1"/>
    </source>
</evidence>
<dbReference type="Proteomes" id="UP000887581">
    <property type="component" value="Unplaced"/>
</dbReference>
<keyword evidence="3 6" id="KW-1133">Transmembrane helix</keyword>
<evidence type="ECO:0000256" key="5">
    <source>
        <dbReference type="SAM" id="MobiDB-lite"/>
    </source>
</evidence>